<feature type="compositionally biased region" description="Basic and acidic residues" evidence="1">
    <location>
        <begin position="85"/>
        <end position="97"/>
    </location>
</feature>
<evidence type="ECO:0000313" key="3">
    <source>
        <dbReference type="Proteomes" id="UP000044841"/>
    </source>
</evidence>
<dbReference type="InterPro" id="IPR004242">
    <property type="entry name" value="Transposase_21"/>
</dbReference>
<dbReference type="PANTHER" id="PTHR46579">
    <property type="entry name" value="F5/8 TYPE C DOMAIN-CONTAINING PROTEIN-RELATED"/>
    <property type="match status" value="1"/>
</dbReference>
<organism evidence="2 3">
    <name type="scientific">Rhizoctonia solani</name>
    <dbReference type="NCBI Taxonomy" id="456999"/>
    <lineage>
        <taxon>Eukaryota</taxon>
        <taxon>Fungi</taxon>
        <taxon>Dikarya</taxon>
        <taxon>Basidiomycota</taxon>
        <taxon>Agaricomycotina</taxon>
        <taxon>Agaricomycetes</taxon>
        <taxon>Cantharellales</taxon>
        <taxon>Ceratobasidiaceae</taxon>
        <taxon>Rhizoctonia</taxon>
    </lineage>
</organism>
<evidence type="ECO:0000256" key="1">
    <source>
        <dbReference type="SAM" id="MobiDB-lite"/>
    </source>
</evidence>
<dbReference type="Proteomes" id="UP000044841">
    <property type="component" value="Unassembled WGS sequence"/>
</dbReference>
<proteinExistence type="predicted"/>
<evidence type="ECO:0000313" key="2">
    <source>
        <dbReference type="EMBL" id="CUA70931.1"/>
    </source>
</evidence>
<sequence>MTYLSFALSFAIGASKPPAFVSSRYRMHRTPFNMPRVLERMPCPSCGELVAPKTALRHMRDWMGMCLPGQRATARRAAALRARLERTHRQAPAERSRNTGHTHSLPRRDRQASTPPPDGFPLLRRRAGSSPTPPPRSPSPSDTNQQCSSPAPGRTDFELYMRDRAWHDDYEFDTPGAGPSREEDPYAELRRLANEDIERGEPLATLADGADWIQGLSSQDLLGQEIDAELARCGGRSLDPADLATVRAFNYKVDTDISAGAFNKLPRAFPELDSLGSLYKTRRRVAELSGVGGVDIECCENSCIAYTGTFKRFEECPYCRVPRYEVDPNNPDKKRARCHFRYIPIIPRLRNFFLDPKMIDRMKYRTRRCRRQGVYSDIFDGSHYLDLLKKWVIVAGDKLQHKHFSEKRDIALGLSTDGFAPFDTNETSSWPIILFNYNLSPAIRFRLENIICVGVIPGPNQPKEINTFIEPLIEELEDLARGVPAFDSDKEEKFCLHAYLIVCFGDMPAVAKLMCMHGHTGKTHPLPHNYVPLSRPHAPANEVRDYNPIDLPLRTHNEFIRQASQVQDAPTTNQAEKLASQYGIHHIPPLARLSSIELPVSFPHDFMHAMFENVIPTLISLWTHKGRFADFGTGNEDYVLGQGLWADTGAACAASGDSTPAAFGCRVPDLSNTRRRITAEMRMLFATLLAPALLYQRFKNERYYRHFIDLVGLVNQCLALEITESGIDKVRTGFARWVRDYEKLYYQKTTSGLRACTLPVHSLLHIADDISLMGPVWCYWAFPMERFCGALSRTTISRRFPNESLNEIVAQVAQLAQLKHIYGLSDELNLEARHSNCATGTRYPTIDKIYDELVFVHPKRTSVLPDGHIRRRIANYLGIVLGEDSNHIYNRLAGRPFVLWGKMQETSDTGPGDTYRGHTLCRESKKGRDASYVQYFTYYDRWDRTSVREVDEQTTGYGRVEFFVVIDTDFLEEIYNRNRRALPGPYTRPYILAILSPIPRFKKVSVGGFVRFELNAGGNNDGLASAEIIDVNDIGCLVGRLQDQSGRWSIINRETIVGRLDVLESIVDRS</sequence>
<feature type="region of interest" description="Disordered" evidence="1">
    <location>
        <begin position="85"/>
        <end position="155"/>
    </location>
</feature>
<protein>
    <submittedName>
        <fullName evidence="2">Elongator complex protein 1</fullName>
    </submittedName>
</protein>
<dbReference type="EMBL" id="CYGV01001204">
    <property type="protein sequence ID" value="CUA70931.1"/>
    <property type="molecule type" value="Genomic_DNA"/>
</dbReference>
<keyword evidence="3" id="KW-1185">Reference proteome</keyword>
<dbReference type="Pfam" id="PF02992">
    <property type="entry name" value="Transposase_21"/>
    <property type="match status" value="1"/>
</dbReference>
<accession>A0A0K6FXE8</accession>
<reference evidence="2 3" key="1">
    <citation type="submission" date="2015-07" db="EMBL/GenBank/DDBJ databases">
        <authorList>
            <person name="Noorani M."/>
        </authorList>
    </citation>
    <scope>NUCLEOTIDE SEQUENCE [LARGE SCALE GENOMIC DNA]</scope>
    <source>
        <strain evidence="2">BBA 69670</strain>
    </source>
</reference>
<gene>
    <name evidence="2" type="ORF">RSOLAG22IIIB_09205</name>
</gene>
<name>A0A0K6FXE8_9AGAM</name>
<dbReference type="AlphaFoldDB" id="A0A0K6FXE8"/>
<dbReference type="PANTHER" id="PTHR46579:SF1">
    <property type="entry name" value="F5_8 TYPE C DOMAIN-CONTAINING PROTEIN"/>
    <property type="match status" value="1"/>
</dbReference>